<gene>
    <name evidence="1" type="ORF">LEP1GSC047_2893</name>
</gene>
<dbReference type="AlphaFoldDB" id="V6HVS8"/>
<comment type="caution">
    <text evidence="1">The sequence shown here is derived from an EMBL/GenBank/DDBJ whole genome shotgun (WGS) entry which is preliminary data.</text>
</comment>
<organism evidence="1 2">
    <name type="scientific">Leptospira inadai serovar Lyme str. 10</name>
    <dbReference type="NCBI Taxonomy" id="1049790"/>
    <lineage>
        <taxon>Bacteria</taxon>
        <taxon>Pseudomonadati</taxon>
        <taxon>Spirochaetota</taxon>
        <taxon>Spirochaetia</taxon>
        <taxon>Leptospirales</taxon>
        <taxon>Leptospiraceae</taxon>
        <taxon>Leptospira</taxon>
    </lineage>
</organism>
<evidence type="ECO:0000313" key="1">
    <source>
        <dbReference type="EMBL" id="EQA36979.1"/>
    </source>
</evidence>
<proteinExistence type="predicted"/>
<evidence type="ECO:0000313" key="2">
    <source>
        <dbReference type="Proteomes" id="UP000018719"/>
    </source>
</evidence>
<dbReference type="EMBL" id="AHMM02000017">
    <property type="protein sequence ID" value="EQA36979.1"/>
    <property type="molecule type" value="Genomic_DNA"/>
</dbReference>
<name>V6HVS8_9LEPT</name>
<protein>
    <submittedName>
        <fullName evidence="1">Uncharacterized protein</fullName>
    </submittedName>
</protein>
<sequence length="57" mass="6779">MLIQQFSSTGIEKRLEKLQSKQDSIEVFLPWDGIISLSNNDPWVRTKNFDRKRSRKI</sequence>
<reference evidence="1 2" key="1">
    <citation type="submission" date="2013-05" db="EMBL/GenBank/DDBJ databases">
        <authorList>
            <person name="Harkins D.M."/>
            <person name="Durkin A.S."/>
            <person name="Brinkac L.M."/>
            <person name="Haft D.H."/>
            <person name="Selengut J.D."/>
            <person name="Sanka R."/>
            <person name="DePew J."/>
            <person name="Purushe J."/>
            <person name="Hartskeerl R.A."/>
            <person name="Ahmed A."/>
            <person name="van der Linden H."/>
            <person name="Goris M.G.A."/>
            <person name="Vinetz J.M."/>
            <person name="Sutton G.G."/>
            <person name="Nierman W.C."/>
            <person name="Fouts D.E."/>
        </authorList>
    </citation>
    <scope>NUCLEOTIDE SEQUENCE [LARGE SCALE GENOMIC DNA]</scope>
    <source>
        <strain evidence="1 2">10</strain>
    </source>
</reference>
<accession>V6HVS8</accession>
<dbReference type="Proteomes" id="UP000018719">
    <property type="component" value="Unassembled WGS sequence"/>
</dbReference>